<dbReference type="GO" id="GO:0015280">
    <property type="term" value="F:ligand-gated sodium channel activity"/>
    <property type="evidence" value="ECO:0007669"/>
    <property type="project" value="TreeGrafter"/>
</dbReference>
<keyword evidence="2 11" id="KW-0813">Transport</keyword>
<evidence type="ECO:0000256" key="9">
    <source>
        <dbReference type="ARBA" id="ARBA00023201"/>
    </source>
</evidence>
<dbReference type="EMBL" id="KB295123">
    <property type="protein sequence ID" value="ELU13553.1"/>
    <property type="molecule type" value="Genomic_DNA"/>
</dbReference>
<dbReference type="InterPro" id="IPR020903">
    <property type="entry name" value="ENaC_CS"/>
</dbReference>
<accession>R7V3X4</accession>
<name>R7V3X4_CAPTE</name>
<dbReference type="EMBL" id="AMQN01005091">
    <property type="status" value="NOT_ANNOTATED_CDS"/>
    <property type="molecule type" value="Genomic_DNA"/>
</dbReference>
<evidence type="ECO:0008006" key="16">
    <source>
        <dbReference type="Google" id="ProtNLM"/>
    </source>
</evidence>
<feature type="non-terminal residue" evidence="13">
    <location>
        <position position="1"/>
    </location>
</feature>
<dbReference type="Gene3D" id="1.10.287.770">
    <property type="entry name" value="YojJ-like"/>
    <property type="match status" value="1"/>
</dbReference>
<feature type="transmembrane region" description="Helical" evidence="12">
    <location>
        <begin position="22"/>
        <end position="39"/>
    </location>
</feature>
<evidence type="ECO:0000256" key="10">
    <source>
        <dbReference type="ARBA" id="ARBA00023303"/>
    </source>
</evidence>
<sequence>EKTTAHGVPHIDQARGVIKRSFWSLITALMISGLAYNLYSISRLYFRYPVDVTIRLLHQSELNFPAVTVCNMSPLKQSAVDASASQAQSLRRRKKRATVPSKDDNNAVATTQQVSTVERLHMIINIDQDDYVKEVGDTAGIRMVAHPQTRMPFPEDEGITVSPGHSTSIGLRQVQIGRKPYPYGNCTLPELKNITRNVYEELYNVQYSTTGCQRTCYQQYVIDKCGCGDPYYPMHGAAFGQTKVSSCQTSNITQDDCKYEVKRKFAAKELTCHCPASCADVMYSLEVSLGKWPSEVQKEATFKKLSEKMGSGVLSPDYNYADNLIKLEVYYEEFNFEQIDERPSYTMWSYMSDVGGVLGLWIGFSLMTVFEFIE</sequence>
<reference evidence="13 15" key="2">
    <citation type="journal article" date="2013" name="Nature">
        <title>Insights into bilaterian evolution from three spiralian genomes.</title>
        <authorList>
            <person name="Simakov O."/>
            <person name="Marletaz F."/>
            <person name="Cho S.J."/>
            <person name="Edsinger-Gonzales E."/>
            <person name="Havlak P."/>
            <person name="Hellsten U."/>
            <person name="Kuo D.H."/>
            <person name="Larsson T."/>
            <person name="Lv J."/>
            <person name="Arendt D."/>
            <person name="Savage R."/>
            <person name="Osoegawa K."/>
            <person name="de Jong P."/>
            <person name="Grimwood J."/>
            <person name="Chapman J.A."/>
            <person name="Shapiro H."/>
            <person name="Aerts A."/>
            <person name="Otillar R.P."/>
            <person name="Terry A.Y."/>
            <person name="Boore J.L."/>
            <person name="Grigoriev I.V."/>
            <person name="Lindberg D.R."/>
            <person name="Seaver E.C."/>
            <person name="Weisblat D.A."/>
            <person name="Putnam N.H."/>
            <person name="Rokhsar D.S."/>
        </authorList>
    </citation>
    <scope>NUCLEOTIDE SEQUENCE</scope>
    <source>
        <strain evidence="13 15">I ESC-2004</strain>
    </source>
</reference>
<dbReference type="Pfam" id="PF00858">
    <property type="entry name" value="ASC"/>
    <property type="match status" value="2"/>
</dbReference>
<evidence type="ECO:0000256" key="11">
    <source>
        <dbReference type="RuleBase" id="RU000679"/>
    </source>
</evidence>
<feature type="non-terminal residue" evidence="13">
    <location>
        <position position="374"/>
    </location>
</feature>
<evidence type="ECO:0000256" key="12">
    <source>
        <dbReference type="SAM" id="Phobius"/>
    </source>
</evidence>
<keyword evidence="10 11" id="KW-0407">Ion channel</keyword>
<protein>
    <recommendedName>
        <fullName evidence="16">Amiloride-sensitive sodium channel</fullName>
    </recommendedName>
</protein>
<keyword evidence="6" id="KW-0915">Sodium</keyword>
<comment type="similarity">
    <text evidence="11">Belongs to the amiloride-sensitive sodium channel (TC 1.A.6) family.</text>
</comment>
<dbReference type="InterPro" id="IPR001873">
    <property type="entry name" value="ENaC"/>
</dbReference>
<evidence type="ECO:0000256" key="2">
    <source>
        <dbReference type="ARBA" id="ARBA00022448"/>
    </source>
</evidence>
<evidence type="ECO:0000256" key="1">
    <source>
        <dbReference type="ARBA" id="ARBA00004141"/>
    </source>
</evidence>
<keyword evidence="5 12" id="KW-1133">Transmembrane helix</keyword>
<comment type="subcellular location">
    <subcellularLocation>
        <location evidence="1">Membrane</location>
        <topology evidence="1">Multi-pass membrane protein</topology>
    </subcellularLocation>
</comment>
<evidence type="ECO:0000256" key="3">
    <source>
        <dbReference type="ARBA" id="ARBA00022461"/>
    </source>
</evidence>
<evidence type="ECO:0000313" key="13">
    <source>
        <dbReference type="EMBL" id="ELU13553.1"/>
    </source>
</evidence>
<evidence type="ECO:0000256" key="6">
    <source>
        <dbReference type="ARBA" id="ARBA00023053"/>
    </source>
</evidence>
<evidence type="ECO:0000313" key="15">
    <source>
        <dbReference type="Proteomes" id="UP000014760"/>
    </source>
</evidence>
<dbReference type="HOGENOM" id="CLU_020415_3_1_1"/>
<keyword evidence="7 11" id="KW-0406">Ion transport</keyword>
<gene>
    <name evidence="13" type="ORF">CAPTEDRAFT_63286</name>
</gene>
<keyword evidence="9 11" id="KW-0739">Sodium transport</keyword>
<dbReference type="Proteomes" id="UP000014760">
    <property type="component" value="Unassembled WGS sequence"/>
</dbReference>
<dbReference type="STRING" id="283909.R7V3X4"/>
<dbReference type="EnsemblMetazoa" id="CapteT63286">
    <property type="protein sequence ID" value="CapteP63286"/>
    <property type="gene ID" value="CapteG63286"/>
</dbReference>
<keyword evidence="4 11" id="KW-0812">Transmembrane</keyword>
<evidence type="ECO:0000256" key="5">
    <source>
        <dbReference type="ARBA" id="ARBA00022989"/>
    </source>
</evidence>
<dbReference type="OMA" id="CTENGED"/>
<keyword evidence="8 12" id="KW-0472">Membrane</keyword>
<organism evidence="13">
    <name type="scientific">Capitella teleta</name>
    <name type="common">Polychaete worm</name>
    <dbReference type="NCBI Taxonomy" id="283909"/>
    <lineage>
        <taxon>Eukaryota</taxon>
        <taxon>Metazoa</taxon>
        <taxon>Spiralia</taxon>
        <taxon>Lophotrochozoa</taxon>
        <taxon>Annelida</taxon>
        <taxon>Polychaeta</taxon>
        <taxon>Sedentaria</taxon>
        <taxon>Scolecida</taxon>
        <taxon>Capitellidae</taxon>
        <taxon>Capitella</taxon>
    </lineage>
</organism>
<evidence type="ECO:0000256" key="4">
    <source>
        <dbReference type="ARBA" id="ARBA00022692"/>
    </source>
</evidence>
<dbReference type="Gene3D" id="2.60.470.10">
    <property type="entry name" value="Acid-sensing ion channels like domains"/>
    <property type="match status" value="1"/>
</dbReference>
<evidence type="ECO:0000256" key="7">
    <source>
        <dbReference type="ARBA" id="ARBA00023065"/>
    </source>
</evidence>
<keyword evidence="15" id="KW-1185">Reference proteome</keyword>
<dbReference type="PANTHER" id="PTHR11690">
    <property type="entry name" value="AMILORIDE-SENSITIVE SODIUM CHANNEL-RELATED"/>
    <property type="match status" value="1"/>
</dbReference>
<keyword evidence="3 11" id="KW-0894">Sodium channel</keyword>
<reference evidence="14" key="3">
    <citation type="submission" date="2015-06" db="UniProtKB">
        <authorList>
            <consortium name="EnsemblMetazoa"/>
        </authorList>
    </citation>
    <scope>IDENTIFICATION</scope>
</reference>
<evidence type="ECO:0000313" key="14">
    <source>
        <dbReference type="EnsemblMetazoa" id="CapteP63286"/>
    </source>
</evidence>
<reference evidence="15" key="1">
    <citation type="submission" date="2012-12" db="EMBL/GenBank/DDBJ databases">
        <authorList>
            <person name="Hellsten U."/>
            <person name="Grimwood J."/>
            <person name="Chapman J.A."/>
            <person name="Shapiro H."/>
            <person name="Aerts A."/>
            <person name="Otillar R.P."/>
            <person name="Terry A.Y."/>
            <person name="Boore J.L."/>
            <person name="Simakov O."/>
            <person name="Marletaz F."/>
            <person name="Cho S.-J."/>
            <person name="Edsinger-Gonzales E."/>
            <person name="Havlak P."/>
            <person name="Kuo D.-H."/>
            <person name="Larsson T."/>
            <person name="Lv J."/>
            <person name="Arendt D."/>
            <person name="Savage R."/>
            <person name="Osoegawa K."/>
            <person name="de Jong P."/>
            <person name="Lindberg D.R."/>
            <person name="Seaver E.C."/>
            <person name="Weisblat D.A."/>
            <person name="Putnam N.H."/>
            <person name="Grigoriev I.V."/>
            <person name="Rokhsar D.S."/>
        </authorList>
    </citation>
    <scope>NUCLEOTIDE SEQUENCE</scope>
    <source>
        <strain evidence="15">I ESC-2004</strain>
    </source>
</reference>
<dbReference type="GO" id="GO:0005886">
    <property type="term" value="C:plasma membrane"/>
    <property type="evidence" value="ECO:0007669"/>
    <property type="project" value="TreeGrafter"/>
</dbReference>
<evidence type="ECO:0000256" key="8">
    <source>
        <dbReference type="ARBA" id="ARBA00023136"/>
    </source>
</evidence>
<dbReference type="OrthoDB" id="10068240at2759"/>
<dbReference type="PROSITE" id="PS01206">
    <property type="entry name" value="ASC"/>
    <property type="match status" value="1"/>
</dbReference>
<proteinExistence type="inferred from homology"/>
<dbReference type="PANTHER" id="PTHR11690:SF248">
    <property type="entry name" value="PICKPOCKET 17, ISOFORM A"/>
    <property type="match status" value="1"/>
</dbReference>
<dbReference type="AlphaFoldDB" id="R7V3X4"/>